<sequence>FFFGRSVCPLGQPTALSPLTFCSRGGVCKRVQTGAPSLTRAPLGDGGVGGAMFLVALRRSFSERRKKVEKKGRISLFVKKKGLYICTPQTRGRRAAQARESVHYHLRIGKQKFFKKNVLQIEKRLYVCSRLKRECP</sequence>
<feature type="non-terminal residue" evidence="1">
    <location>
        <position position="1"/>
    </location>
</feature>
<evidence type="ECO:0000313" key="2">
    <source>
        <dbReference type="Proteomes" id="UP000294689"/>
    </source>
</evidence>
<organism evidence="1 2">
    <name type="scientific">Gelidibacter sediminis</name>
    <dbReference type="NCBI Taxonomy" id="1608710"/>
    <lineage>
        <taxon>Bacteria</taxon>
        <taxon>Pseudomonadati</taxon>
        <taxon>Bacteroidota</taxon>
        <taxon>Flavobacteriia</taxon>
        <taxon>Flavobacteriales</taxon>
        <taxon>Flavobacteriaceae</taxon>
        <taxon>Gelidibacter</taxon>
    </lineage>
</organism>
<keyword evidence="2" id="KW-1185">Reference proteome</keyword>
<dbReference type="EMBL" id="SOBW01000012">
    <property type="protein sequence ID" value="TDU33712.1"/>
    <property type="molecule type" value="Genomic_DNA"/>
</dbReference>
<name>A0A4R7PIJ4_9FLAO</name>
<comment type="caution">
    <text evidence="1">The sequence shown here is derived from an EMBL/GenBank/DDBJ whole genome shotgun (WGS) entry which is preliminary data.</text>
</comment>
<proteinExistence type="predicted"/>
<dbReference type="Proteomes" id="UP000294689">
    <property type="component" value="Unassembled WGS sequence"/>
</dbReference>
<gene>
    <name evidence="1" type="ORF">BXY82_3131</name>
</gene>
<dbReference type="AlphaFoldDB" id="A0A4R7PIJ4"/>
<accession>A0A4R7PIJ4</accession>
<protein>
    <submittedName>
        <fullName evidence="1">Uncharacterized protein</fullName>
    </submittedName>
</protein>
<evidence type="ECO:0000313" key="1">
    <source>
        <dbReference type="EMBL" id="TDU33712.1"/>
    </source>
</evidence>
<reference evidence="1 2" key="1">
    <citation type="submission" date="2019-03" db="EMBL/GenBank/DDBJ databases">
        <title>Genomic Encyclopedia of Archaeal and Bacterial Type Strains, Phase II (KMG-II): from individual species to whole genera.</title>
        <authorList>
            <person name="Goeker M."/>
        </authorList>
    </citation>
    <scope>NUCLEOTIDE SEQUENCE [LARGE SCALE GENOMIC DNA]</scope>
    <source>
        <strain evidence="1 2">DSM 28135</strain>
    </source>
</reference>